<dbReference type="Proteomes" id="UP000070422">
    <property type="component" value="Unassembled WGS sequence"/>
</dbReference>
<dbReference type="EMBL" id="LSCQ01000057">
    <property type="protein sequence ID" value="KXB35752.1"/>
    <property type="molecule type" value="Genomic_DNA"/>
</dbReference>
<evidence type="ECO:0000313" key="3">
    <source>
        <dbReference type="Proteomes" id="UP000070422"/>
    </source>
</evidence>
<feature type="domain" description="ADP ribosyltransferase" evidence="1">
    <location>
        <begin position="258"/>
        <end position="404"/>
    </location>
</feature>
<evidence type="ECO:0000259" key="1">
    <source>
        <dbReference type="Pfam" id="PF03496"/>
    </source>
</evidence>
<dbReference type="Gene3D" id="3.90.176.10">
    <property type="entry name" value="Toxin ADP-ribosyltransferase, Chain A, domain 1"/>
    <property type="match status" value="1"/>
</dbReference>
<gene>
    <name evidence="2" type="ORF">HMPREF3187_01173</name>
</gene>
<protein>
    <recommendedName>
        <fullName evidence="1">ADP ribosyltransferase domain-containing protein</fullName>
    </recommendedName>
</protein>
<accession>A0A133XXS6</accession>
<dbReference type="InterPro" id="IPR003540">
    <property type="entry name" value="ADP-ribosyltransferase"/>
</dbReference>
<proteinExistence type="predicted"/>
<dbReference type="Pfam" id="PF03496">
    <property type="entry name" value="ADPrib_exo_Tox"/>
    <property type="match status" value="1"/>
</dbReference>
<dbReference type="AlphaFoldDB" id="A0A133XXS6"/>
<dbReference type="PROSITE" id="PS51996">
    <property type="entry name" value="TR_MART"/>
    <property type="match status" value="1"/>
</dbReference>
<dbReference type="PATRIC" id="fig|87541.4.peg.1161"/>
<comment type="caution">
    <text evidence="2">The sequence shown here is derived from an EMBL/GenBank/DDBJ whole genome shotgun (WGS) entry which is preliminary data.</text>
</comment>
<organism evidence="2 3">
    <name type="scientific">Aerococcus christensenii</name>
    <dbReference type="NCBI Taxonomy" id="87541"/>
    <lineage>
        <taxon>Bacteria</taxon>
        <taxon>Bacillati</taxon>
        <taxon>Bacillota</taxon>
        <taxon>Bacilli</taxon>
        <taxon>Lactobacillales</taxon>
        <taxon>Aerococcaceae</taxon>
        <taxon>Aerococcus</taxon>
    </lineage>
</organism>
<name>A0A133XXS6_9LACT</name>
<dbReference type="SUPFAM" id="SSF56399">
    <property type="entry name" value="ADP-ribosylation"/>
    <property type="match status" value="1"/>
</dbReference>
<dbReference type="GO" id="GO:0005576">
    <property type="term" value="C:extracellular region"/>
    <property type="evidence" value="ECO:0007669"/>
    <property type="project" value="InterPro"/>
</dbReference>
<evidence type="ECO:0000313" key="2">
    <source>
        <dbReference type="EMBL" id="KXB35752.1"/>
    </source>
</evidence>
<sequence>MKKGKSYKDADNYADLVGQAMAKAFHDNAVDLPNDKMYFNIADRLINGALRQSHQLVSNYTADAQTALNKQAGLGIKGLTADMDESKAKNLVEVACNADRYADVAPKVEQAMTSFARSVVVDTMKKNVDFHHKLGLSPKIVRKLGAGTGKKRSNSRCEFCRERVGTFVYNKETIDKDIFRRHAHCHCTLEYFPGDGKKQNSWSKRWKDVTNKDFSEMQEQAKVAYQANKKLQSLAYSKALELGYSPVPPNKVVQTLREESKKWIRNLTTEEKRAITKYTYNGKDKDGLRLFEKINGYLSGYYEPISQSESDMLARIVSQMRGALLQNNLRHDIIVYRKDSHVKDLEKPIGKFLSTSVTTRGVLTGKPNVAIIVPKGTLGAYIELLSQGKFKEQREFLFNTGLELEKLEDNGLYIVKRKR</sequence>
<reference evidence="2 3" key="1">
    <citation type="submission" date="2016-01" db="EMBL/GenBank/DDBJ databases">
        <authorList>
            <person name="Oliw E.H."/>
        </authorList>
    </citation>
    <scope>NUCLEOTIDE SEQUENCE [LARGE SCALE GENOMIC DNA]</scope>
    <source>
        <strain evidence="2 3">KA00635</strain>
    </source>
</reference>